<gene>
    <name evidence="1" type="ordered locus">Mpet_0039</name>
</gene>
<sequence>MVYTLWIHFFQEYIVDMDLSGTVRVKEYQAFLKTKRWELAGYYVRAMCRIIINKGGFAAAAGKRYGPGTGRPV</sequence>
<evidence type="ECO:0000313" key="2">
    <source>
        <dbReference type="Proteomes" id="UP000006565"/>
    </source>
</evidence>
<dbReference type="KEGG" id="mpi:Mpet_0039"/>
<keyword evidence="2" id="KW-1185">Reference proteome</keyword>
<evidence type="ECO:0000313" key="1">
    <source>
        <dbReference type="EMBL" id="ADN34820.1"/>
    </source>
</evidence>
<accession>E1RDD6</accession>
<dbReference type="EMBL" id="CP002117">
    <property type="protein sequence ID" value="ADN34820.1"/>
    <property type="molecule type" value="Genomic_DNA"/>
</dbReference>
<protein>
    <submittedName>
        <fullName evidence="1">Uncharacterized protein</fullName>
    </submittedName>
</protein>
<reference evidence="1 2" key="1">
    <citation type="journal article" date="2010" name="Stand. Genomic Sci.">
        <title>Complete genome sequence of Methanoplanus petrolearius type strain (SEBR 4847).</title>
        <authorList>
            <person name="Brambilla E."/>
            <person name="Djao O.D."/>
            <person name="Daligault H."/>
            <person name="Lapidus A."/>
            <person name="Lucas S."/>
            <person name="Hammon N."/>
            <person name="Nolan M."/>
            <person name="Tice H."/>
            <person name="Cheng J.F."/>
            <person name="Han C."/>
            <person name="Tapia R."/>
            <person name="Goodwin L."/>
            <person name="Pitluck S."/>
            <person name="Liolios K."/>
            <person name="Ivanova N."/>
            <person name="Mavromatis K."/>
            <person name="Mikhailova N."/>
            <person name="Pati A."/>
            <person name="Chen A."/>
            <person name="Palaniappan K."/>
            <person name="Land M."/>
            <person name="Hauser L."/>
            <person name="Chang Y.J."/>
            <person name="Jeffries C.D."/>
            <person name="Rohde M."/>
            <person name="Spring S."/>
            <person name="Sikorski J."/>
            <person name="Goker M."/>
            <person name="Woyke T."/>
            <person name="Bristow J."/>
            <person name="Eisen J.A."/>
            <person name="Markowitz V."/>
            <person name="Hugenholtz P."/>
            <person name="Kyrpides N.C."/>
            <person name="Klenk H.P."/>
        </authorList>
    </citation>
    <scope>NUCLEOTIDE SEQUENCE [LARGE SCALE GENOMIC DNA]</scope>
    <source>
        <strain evidence="2">DSM 11571 / OCM 486 / SEBR 4847</strain>
    </source>
</reference>
<organism evidence="1 2">
    <name type="scientific">Methanolacinia petrolearia (strain DSM 11571 / OCM 486 / SEBR 4847)</name>
    <name type="common">Methanoplanus petrolearius</name>
    <dbReference type="NCBI Taxonomy" id="679926"/>
    <lineage>
        <taxon>Archaea</taxon>
        <taxon>Methanobacteriati</taxon>
        <taxon>Methanobacteriota</taxon>
        <taxon>Stenosarchaea group</taxon>
        <taxon>Methanomicrobia</taxon>
        <taxon>Methanomicrobiales</taxon>
        <taxon>Methanomicrobiaceae</taxon>
        <taxon>Methanolacinia</taxon>
    </lineage>
</organism>
<dbReference type="STRING" id="679926.Mpet_0039"/>
<dbReference type="AlphaFoldDB" id="E1RDD6"/>
<name>E1RDD6_METP4</name>
<proteinExistence type="predicted"/>
<dbReference type="Proteomes" id="UP000006565">
    <property type="component" value="Chromosome"/>
</dbReference>
<dbReference type="HOGENOM" id="CLU_2695823_0_0_2"/>